<name>A0AAX6G080_IRIPA</name>
<sequence>MSRSPTTAAWWYRTRAASKSSGVAMALQSTHGELFGGASPGWFCFHCRRWGRTSVMMMKTLVDLRRRAATSGVARPKNDSDSVSNGDVTVSGLCALDSVSMMEIYNKII</sequence>
<accession>A0AAX6G080</accession>
<keyword evidence="2" id="KW-1185">Reference proteome</keyword>
<organism evidence="1 2">
    <name type="scientific">Iris pallida</name>
    <name type="common">Sweet iris</name>
    <dbReference type="NCBI Taxonomy" id="29817"/>
    <lineage>
        <taxon>Eukaryota</taxon>
        <taxon>Viridiplantae</taxon>
        <taxon>Streptophyta</taxon>
        <taxon>Embryophyta</taxon>
        <taxon>Tracheophyta</taxon>
        <taxon>Spermatophyta</taxon>
        <taxon>Magnoliopsida</taxon>
        <taxon>Liliopsida</taxon>
        <taxon>Asparagales</taxon>
        <taxon>Iridaceae</taxon>
        <taxon>Iridoideae</taxon>
        <taxon>Irideae</taxon>
        <taxon>Iris</taxon>
    </lineage>
</organism>
<reference evidence="1" key="2">
    <citation type="submission" date="2023-04" db="EMBL/GenBank/DDBJ databases">
        <authorList>
            <person name="Bruccoleri R.E."/>
            <person name="Oakeley E.J."/>
            <person name="Faust A.-M."/>
            <person name="Dessus-Babus S."/>
            <person name="Altorfer M."/>
            <person name="Burckhardt D."/>
            <person name="Oertli M."/>
            <person name="Naumann U."/>
            <person name="Petersen F."/>
            <person name="Wong J."/>
        </authorList>
    </citation>
    <scope>NUCLEOTIDE SEQUENCE</scope>
    <source>
        <strain evidence="1">GSM-AAB239-AS_SAM_17_03QT</strain>
        <tissue evidence="1">Leaf</tissue>
    </source>
</reference>
<reference evidence="1" key="1">
    <citation type="journal article" date="2023" name="GigaByte">
        <title>Genome assembly of the bearded iris, Iris pallida Lam.</title>
        <authorList>
            <person name="Bruccoleri R.E."/>
            <person name="Oakeley E.J."/>
            <person name="Faust A.M.E."/>
            <person name="Altorfer M."/>
            <person name="Dessus-Babus S."/>
            <person name="Burckhardt D."/>
            <person name="Oertli M."/>
            <person name="Naumann U."/>
            <person name="Petersen F."/>
            <person name="Wong J."/>
        </authorList>
    </citation>
    <scope>NUCLEOTIDE SEQUENCE</scope>
    <source>
        <strain evidence="1">GSM-AAB239-AS_SAM_17_03QT</strain>
    </source>
</reference>
<protein>
    <submittedName>
        <fullName evidence="1">Uncharacterized protein</fullName>
    </submittedName>
</protein>
<gene>
    <name evidence="1" type="ORF">M6B38_390995</name>
</gene>
<comment type="caution">
    <text evidence="1">The sequence shown here is derived from an EMBL/GenBank/DDBJ whole genome shotgun (WGS) entry which is preliminary data.</text>
</comment>
<dbReference type="AlphaFoldDB" id="A0AAX6G080"/>
<evidence type="ECO:0000313" key="2">
    <source>
        <dbReference type="Proteomes" id="UP001140949"/>
    </source>
</evidence>
<dbReference type="EMBL" id="JANAVB010024881">
    <property type="protein sequence ID" value="KAJ6821768.1"/>
    <property type="molecule type" value="Genomic_DNA"/>
</dbReference>
<dbReference type="Proteomes" id="UP001140949">
    <property type="component" value="Unassembled WGS sequence"/>
</dbReference>
<evidence type="ECO:0000313" key="1">
    <source>
        <dbReference type="EMBL" id="KAJ6821768.1"/>
    </source>
</evidence>
<proteinExistence type="predicted"/>